<name>A0A6A7N7L3_9BURK</name>
<dbReference type="PANTHER" id="PTHR40841">
    <property type="entry name" value="SIDEROPHORE TRIACETYLFUSARININE C ESTERASE"/>
    <property type="match status" value="1"/>
</dbReference>
<organism evidence="4 5">
    <name type="scientific">Rugamonas aquatica</name>
    <dbReference type="NCBI Taxonomy" id="2743357"/>
    <lineage>
        <taxon>Bacteria</taxon>
        <taxon>Pseudomonadati</taxon>
        <taxon>Pseudomonadota</taxon>
        <taxon>Betaproteobacteria</taxon>
        <taxon>Burkholderiales</taxon>
        <taxon>Oxalobacteraceae</taxon>
        <taxon>Telluria group</taxon>
        <taxon>Rugamonas</taxon>
    </lineage>
</organism>
<dbReference type="InterPro" id="IPR000801">
    <property type="entry name" value="Esterase-like"/>
</dbReference>
<keyword evidence="2 4" id="KW-0378">Hydrolase</keyword>
<reference evidence="4 5" key="1">
    <citation type="submission" date="2019-10" db="EMBL/GenBank/DDBJ databases">
        <title>Two novel species isolated from a subtropical stream in China.</title>
        <authorList>
            <person name="Lu H."/>
        </authorList>
    </citation>
    <scope>NUCLEOTIDE SEQUENCE [LARGE SCALE GENOMIC DNA]</scope>
    <source>
        <strain evidence="4 5">FT29W</strain>
    </source>
</reference>
<dbReference type="Pfam" id="PF00756">
    <property type="entry name" value="Esterase"/>
    <property type="match status" value="1"/>
</dbReference>
<evidence type="ECO:0000313" key="4">
    <source>
        <dbReference type="EMBL" id="MQA40971.1"/>
    </source>
</evidence>
<dbReference type="SUPFAM" id="SSF53474">
    <property type="entry name" value="alpha/beta-Hydrolases"/>
    <property type="match status" value="1"/>
</dbReference>
<keyword evidence="5" id="KW-1185">Reference proteome</keyword>
<feature type="signal peptide" evidence="3">
    <location>
        <begin position="1"/>
        <end position="31"/>
    </location>
</feature>
<dbReference type="InterPro" id="IPR029058">
    <property type="entry name" value="AB_hydrolase_fold"/>
</dbReference>
<dbReference type="InterPro" id="IPR052558">
    <property type="entry name" value="Siderophore_Hydrolase_D"/>
</dbReference>
<evidence type="ECO:0000256" key="2">
    <source>
        <dbReference type="ARBA" id="ARBA00022801"/>
    </source>
</evidence>
<accession>A0A6A7N7L3</accession>
<feature type="chain" id="PRO_5025545747" evidence="3">
    <location>
        <begin position="32"/>
        <end position="292"/>
    </location>
</feature>
<dbReference type="Proteomes" id="UP000440498">
    <property type="component" value="Unassembled WGS sequence"/>
</dbReference>
<comment type="caution">
    <text evidence="4">The sequence shown here is derived from an EMBL/GenBank/DDBJ whole genome shotgun (WGS) entry which is preliminary data.</text>
</comment>
<evidence type="ECO:0000256" key="3">
    <source>
        <dbReference type="SAM" id="SignalP"/>
    </source>
</evidence>
<protein>
    <submittedName>
        <fullName evidence="4">Alpha/beta hydrolase</fullName>
    </submittedName>
</protein>
<evidence type="ECO:0000256" key="1">
    <source>
        <dbReference type="ARBA" id="ARBA00005622"/>
    </source>
</evidence>
<dbReference type="AlphaFoldDB" id="A0A6A7N7L3"/>
<dbReference type="RefSeq" id="WP_152840245.1">
    <property type="nucleotide sequence ID" value="NZ_WHUG01000010.1"/>
</dbReference>
<sequence length="292" mass="32037">MKHIVMFNKFHGSFCLAAALLGACIAGPLHAAPSTSAISAATPLVIGESFNIESKVLAETRHINVYMSRGYGLPADAPLPVLYMPDGGLREDFLHIAGLLQVSVDNGTMRPFMLVGIENTQRRRDMTGPTDNAEDKKIAPVVGGSAQFRRFIKEELMPEVKQRYRTTGETALIGESLAGLFVVETFLREPQLFDHYVAADPSLWWNDSKLLAEAQQLLDKRPSRPQTLYFASSSNAGIVKGAEQLSALLTTRAPGGLQWHYQQMPAETHATIYQPAALQAFRMMLKPKPAAN</sequence>
<dbReference type="Gene3D" id="3.40.50.1820">
    <property type="entry name" value="alpha/beta hydrolase"/>
    <property type="match status" value="1"/>
</dbReference>
<gene>
    <name evidence="4" type="ORF">GEV02_22790</name>
</gene>
<keyword evidence="3" id="KW-0732">Signal</keyword>
<dbReference type="EMBL" id="WHUG01000010">
    <property type="protein sequence ID" value="MQA40971.1"/>
    <property type="molecule type" value="Genomic_DNA"/>
</dbReference>
<dbReference type="GO" id="GO:0016788">
    <property type="term" value="F:hydrolase activity, acting on ester bonds"/>
    <property type="evidence" value="ECO:0007669"/>
    <property type="project" value="TreeGrafter"/>
</dbReference>
<dbReference type="PROSITE" id="PS51257">
    <property type="entry name" value="PROKAR_LIPOPROTEIN"/>
    <property type="match status" value="1"/>
</dbReference>
<evidence type="ECO:0000313" key="5">
    <source>
        <dbReference type="Proteomes" id="UP000440498"/>
    </source>
</evidence>
<proteinExistence type="inferred from homology"/>
<comment type="similarity">
    <text evidence="1">Belongs to the esterase D family.</text>
</comment>
<dbReference type="PANTHER" id="PTHR40841:SF2">
    <property type="entry name" value="SIDEROPHORE-DEGRADING ESTERASE (EUROFUNG)"/>
    <property type="match status" value="1"/>
</dbReference>